<dbReference type="EMBL" id="QNUK01000382">
    <property type="protein sequence ID" value="KAF5894258.1"/>
    <property type="molecule type" value="Genomic_DNA"/>
</dbReference>
<evidence type="ECO:0000259" key="1">
    <source>
        <dbReference type="PROSITE" id="PS50041"/>
    </source>
</evidence>
<keyword evidence="3" id="KW-1185">Reference proteome</keyword>
<dbReference type="OrthoDB" id="6337382at2759"/>
<sequence>EFIIKLMENIKRAWIGLNDRDTEGKWIWVDGTEQTSSMGYWYEGEPNDEKNNEDC</sequence>
<dbReference type="InterPro" id="IPR016187">
    <property type="entry name" value="CTDL_fold"/>
</dbReference>
<organism evidence="2 3">
    <name type="scientific">Clarias magur</name>
    <name type="common">Asian catfish</name>
    <name type="synonym">Macropteronotus magur</name>
    <dbReference type="NCBI Taxonomy" id="1594786"/>
    <lineage>
        <taxon>Eukaryota</taxon>
        <taxon>Metazoa</taxon>
        <taxon>Chordata</taxon>
        <taxon>Craniata</taxon>
        <taxon>Vertebrata</taxon>
        <taxon>Euteleostomi</taxon>
        <taxon>Actinopterygii</taxon>
        <taxon>Neopterygii</taxon>
        <taxon>Teleostei</taxon>
        <taxon>Ostariophysi</taxon>
        <taxon>Siluriformes</taxon>
        <taxon>Clariidae</taxon>
        <taxon>Clarias</taxon>
    </lineage>
</organism>
<dbReference type="InterPro" id="IPR001304">
    <property type="entry name" value="C-type_lectin-like"/>
</dbReference>
<dbReference type="PROSITE" id="PS50041">
    <property type="entry name" value="C_TYPE_LECTIN_2"/>
    <property type="match status" value="1"/>
</dbReference>
<gene>
    <name evidence="2" type="ORF">DAT39_016025</name>
</gene>
<feature type="domain" description="C-type lectin" evidence="1">
    <location>
        <begin position="1"/>
        <end position="55"/>
    </location>
</feature>
<dbReference type="Proteomes" id="UP000727407">
    <property type="component" value="Unassembled WGS sequence"/>
</dbReference>
<feature type="non-terminal residue" evidence="2">
    <location>
        <position position="1"/>
    </location>
</feature>
<dbReference type="SUPFAM" id="SSF56436">
    <property type="entry name" value="C-type lectin-like"/>
    <property type="match status" value="1"/>
</dbReference>
<evidence type="ECO:0000313" key="3">
    <source>
        <dbReference type="Proteomes" id="UP000727407"/>
    </source>
</evidence>
<dbReference type="PANTHER" id="PTHR22801:SF63">
    <property type="entry name" value="C-TYPE LECTIN DOMAIN-CONTAINING PROTEIN"/>
    <property type="match status" value="1"/>
</dbReference>
<dbReference type="Pfam" id="PF00059">
    <property type="entry name" value="Lectin_C"/>
    <property type="match status" value="1"/>
</dbReference>
<dbReference type="InterPro" id="IPR050801">
    <property type="entry name" value="Ca-Dep_Lectins_ImmuneDev"/>
</dbReference>
<dbReference type="AlphaFoldDB" id="A0A8J4X5T9"/>
<reference evidence="2" key="1">
    <citation type="submission" date="2020-07" db="EMBL/GenBank/DDBJ databases">
        <title>Clarias magur genome sequencing, assembly and annotation.</title>
        <authorList>
            <person name="Kushwaha B."/>
            <person name="Kumar R."/>
            <person name="Das P."/>
            <person name="Joshi C.G."/>
            <person name="Kumar D."/>
            <person name="Nagpure N.S."/>
            <person name="Pandey M."/>
            <person name="Agarwal S."/>
            <person name="Srivastava S."/>
            <person name="Singh M."/>
            <person name="Sahoo L."/>
            <person name="Jayasankar P."/>
            <person name="Meher P.K."/>
            <person name="Koringa P.G."/>
            <person name="Iquebal M.A."/>
            <person name="Das S.P."/>
            <person name="Bit A."/>
            <person name="Patnaik S."/>
            <person name="Patel N."/>
            <person name="Shah T.M."/>
            <person name="Hinsu A."/>
            <person name="Jena J.K."/>
        </authorList>
    </citation>
    <scope>NUCLEOTIDE SEQUENCE</scope>
    <source>
        <strain evidence="2">CIFAMagur01</strain>
        <tissue evidence="2">Testis</tissue>
    </source>
</reference>
<dbReference type="PANTHER" id="PTHR22801">
    <property type="entry name" value="LITHOSTATHINE"/>
    <property type="match status" value="1"/>
</dbReference>
<dbReference type="InterPro" id="IPR016186">
    <property type="entry name" value="C-type_lectin-like/link_sf"/>
</dbReference>
<dbReference type="Gene3D" id="3.10.100.10">
    <property type="entry name" value="Mannose-Binding Protein A, subunit A"/>
    <property type="match status" value="1"/>
</dbReference>
<name>A0A8J4X5T9_CLAMG</name>
<comment type="caution">
    <text evidence="2">The sequence shown here is derived from an EMBL/GenBank/DDBJ whole genome shotgun (WGS) entry which is preliminary data.</text>
</comment>
<feature type="non-terminal residue" evidence="2">
    <location>
        <position position="55"/>
    </location>
</feature>
<protein>
    <submittedName>
        <fullName evidence="2">C-type lectin domain family 4 member E-like isoform X1</fullName>
    </submittedName>
</protein>
<proteinExistence type="predicted"/>
<evidence type="ECO:0000313" key="2">
    <source>
        <dbReference type="EMBL" id="KAF5894258.1"/>
    </source>
</evidence>
<accession>A0A8J4X5T9</accession>